<dbReference type="PANTHER" id="PTHR30146">
    <property type="entry name" value="LACI-RELATED TRANSCRIPTIONAL REPRESSOR"/>
    <property type="match status" value="1"/>
</dbReference>
<evidence type="ECO:0000313" key="7">
    <source>
        <dbReference type="Proteomes" id="UP000232496"/>
    </source>
</evidence>
<dbReference type="Proteomes" id="UP001169990">
    <property type="component" value="Unassembled WGS sequence"/>
</dbReference>
<dbReference type="Proteomes" id="UP000232496">
    <property type="component" value="Chromosome"/>
</dbReference>
<gene>
    <name evidence="6" type="ORF">DC496_07665</name>
    <name evidence="5" type="ORF">DRBB29_2070</name>
</gene>
<dbReference type="EMBL" id="QELD01000012">
    <property type="protein sequence ID" value="MDN4188210.1"/>
    <property type="molecule type" value="Genomic_DNA"/>
</dbReference>
<evidence type="ECO:0000256" key="1">
    <source>
        <dbReference type="ARBA" id="ARBA00023015"/>
    </source>
</evidence>
<dbReference type="InterPro" id="IPR000843">
    <property type="entry name" value="HTH_LacI"/>
</dbReference>
<sequence>MSEPTIYEVAKEAGVSAATVSRAINGRDRISETTRQKVFDACAKLGFSASKTASMLRTGKTNRIALTVGNSLAGWFSSQLAEGVYSVLASQGYDLLSYRLANADQRRDFFSSMPVKRNADAVIISSFDISETERRTLEQLGMPVIGVNTIGLTEQQDMISIGVDEIKAMRQTVHQLAGLGHRNIAFICKQQASNGFIWEADQRIEGFRLGMAAEGLNLPDGYIIAVQDNEFAGAEALSSLLALSPRPTAVCCISDENAIPLIHALHSYGFRVPEDISVIGFDDWPMAQALNISTVRHDPRSYGALAADAAIRLSRGEILTESCIVVPTTLMLRGTTGPAPRD</sequence>
<dbReference type="InterPro" id="IPR010982">
    <property type="entry name" value="Lambda_DNA-bd_dom_sf"/>
</dbReference>
<organism evidence="5 7">
    <name type="scientific">Bifidobacterium breve</name>
    <dbReference type="NCBI Taxonomy" id="1685"/>
    <lineage>
        <taxon>Bacteria</taxon>
        <taxon>Bacillati</taxon>
        <taxon>Actinomycetota</taxon>
        <taxon>Actinomycetes</taxon>
        <taxon>Bifidobacteriales</taxon>
        <taxon>Bifidobacteriaceae</taxon>
        <taxon>Bifidobacterium</taxon>
    </lineage>
</organism>
<dbReference type="SMART" id="SM00354">
    <property type="entry name" value="HTH_LACI"/>
    <property type="match status" value="1"/>
</dbReference>
<evidence type="ECO:0000256" key="2">
    <source>
        <dbReference type="ARBA" id="ARBA00023125"/>
    </source>
</evidence>
<feature type="domain" description="HTH lacI-type" evidence="4">
    <location>
        <begin position="4"/>
        <end position="58"/>
    </location>
</feature>
<dbReference type="RefSeq" id="WP_025222273.1">
    <property type="nucleotide sequence ID" value="NZ_CABHMQ010000016.1"/>
</dbReference>
<dbReference type="Pfam" id="PF00356">
    <property type="entry name" value="LacI"/>
    <property type="match status" value="1"/>
</dbReference>
<protein>
    <submittedName>
        <fullName evidence="6">LacI family transcriptional regulator</fullName>
    </submittedName>
    <submittedName>
        <fullName evidence="5">Transcriptional regulator LacI family</fullName>
    </submittedName>
</protein>
<dbReference type="PRINTS" id="PR00036">
    <property type="entry name" value="HTHLACI"/>
</dbReference>
<name>A0A0L0LUS0_BIFBR</name>
<reference evidence="6" key="3">
    <citation type="journal article" date="2022" name="3 Biotech.">
        <title>Isomaltooligosaccharides utilization and genomic characterization of human infant anti-inflammatory Bifidobacterium longum and Bifidobacterium breve strains.</title>
        <authorList>
            <person name="Sharma S."/>
            <person name="Singh S."/>
            <person name="Chaudhary V."/>
            <person name="Mantri S."/>
            <person name="Chander A."/>
            <person name="Maurya R."/>
            <person name="Rajarammohan S."/>
            <person name="Singh R.P."/>
            <person name="Rishi P."/>
            <person name="Bishnoi M."/>
            <person name="Bhadada S.K."/>
            <person name="Kondepudi K.K."/>
        </authorList>
    </citation>
    <scope>NUCLEOTIDE SEQUENCE</scope>
    <source>
        <strain evidence="6">Bif11</strain>
    </source>
</reference>
<evidence type="ECO:0000313" key="5">
    <source>
        <dbReference type="EMBL" id="AUE19599.1"/>
    </source>
</evidence>
<dbReference type="CDD" id="cd06267">
    <property type="entry name" value="PBP1_LacI_sugar_binding-like"/>
    <property type="match status" value="1"/>
</dbReference>
<dbReference type="Gene3D" id="1.10.260.40">
    <property type="entry name" value="lambda repressor-like DNA-binding domains"/>
    <property type="match status" value="1"/>
</dbReference>
<dbReference type="GO" id="GO:0003700">
    <property type="term" value="F:DNA-binding transcription factor activity"/>
    <property type="evidence" value="ECO:0007669"/>
    <property type="project" value="TreeGrafter"/>
</dbReference>
<dbReference type="EMBL" id="CP023198">
    <property type="protein sequence ID" value="AUE19599.1"/>
    <property type="molecule type" value="Genomic_DNA"/>
</dbReference>
<evidence type="ECO:0000313" key="6">
    <source>
        <dbReference type="EMBL" id="MDN4188210.1"/>
    </source>
</evidence>
<dbReference type="Gene3D" id="3.40.50.2300">
    <property type="match status" value="2"/>
</dbReference>
<keyword evidence="3" id="KW-0804">Transcription</keyword>
<dbReference type="PROSITE" id="PS00356">
    <property type="entry name" value="HTH_LACI_1"/>
    <property type="match status" value="1"/>
</dbReference>
<evidence type="ECO:0000259" key="4">
    <source>
        <dbReference type="PROSITE" id="PS50932"/>
    </source>
</evidence>
<keyword evidence="1" id="KW-0805">Transcription regulation</keyword>
<dbReference type="Pfam" id="PF13377">
    <property type="entry name" value="Peripla_BP_3"/>
    <property type="match status" value="1"/>
</dbReference>
<accession>A0A0L0LUS0</accession>
<dbReference type="GO" id="GO:0000976">
    <property type="term" value="F:transcription cis-regulatory region binding"/>
    <property type="evidence" value="ECO:0007669"/>
    <property type="project" value="TreeGrafter"/>
</dbReference>
<dbReference type="CDD" id="cd01392">
    <property type="entry name" value="HTH_LacI"/>
    <property type="match status" value="1"/>
</dbReference>
<dbReference type="PROSITE" id="PS50932">
    <property type="entry name" value="HTH_LACI_2"/>
    <property type="match status" value="1"/>
</dbReference>
<reference evidence="5 7" key="1">
    <citation type="submission" date="2017-09" db="EMBL/GenBank/DDBJ databases">
        <title>Comparative genomics and methylome analysis of the gut commensal Bifidobacterium breve.</title>
        <authorList>
            <person name="Bottacini F."/>
            <person name="Morrissey R."/>
            <person name="Roberts R.J."/>
            <person name="James K."/>
            <person name="van Breen J."/>
            <person name="Egan M."/>
            <person name="Lambert J."/>
            <person name="van Limpt K."/>
            <person name="Stanton C."/>
            <person name="Knol J."/>
            <person name="O' Connell Motherway M."/>
            <person name="van Sinderen D."/>
        </authorList>
    </citation>
    <scope>NUCLEOTIDE SEQUENCE [LARGE SCALE GENOMIC DNA]</scope>
    <source>
        <strain evidence="5 7">DRBB29</strain>
    </source>
</reference>
<dbReference type="InterPro" id="IPR046335">
    <property type="entry name" value="LacI/GalR-like_sensor"/>
</dbReference>
<evidence type="ECO:0000256" key="3">
    <source>
        <dbReference type="ARBA" id="ARBA00023163"/>
    </source>
</evidence>
<dbReference type="PANTHER" id="PTHR30146:SF138">
    <property type="entry name" value="TRANSCRIPTIONAL REGULATORY PROTEIN"/>
    <property type="match status" value="1"/>
</dbReference>
<dbReference type="SUPFAM" id="SSF53822">
    <property type="entry name" value="Periplasmic binding protein-like I"/>
    <property type="match status" value="1"/>
</dbReference>
<keyword evidence="2" id="KW-0238">DNA-binding</keyword>
<proteinExistence type="predicted"/>
<dbReference type="InterPro" id="IPR028082">
    <property type="entry name" value="Peripla_BP_I"/>
</dbReference>
<dbReference type="SUPFAM" id="SSF47413">
    <property type="entry name" value="lambda repressor-like DNA-binding domains"/>
    <property type="match status" value="1"/>
</dbReference>
<dbReference type="AlphaFoldDB" id="A0A0L0LUS0"/>
<reference evidence="6" key="2">
    <citation type="submission" date="2018-05" db="EMBL/GenBank/DDBJ databases">
        <authorList>
            <person name="Kondepudi K.K."/>
            <person name="Singh S."/>
            <person name="Chaudhry V."/>
            <person name="Mantri S."/>
            <person name="Bhadada S."/>
            <person name="Bishnoi M."/>
            <person name="Kaur J."/>
            <person name="Sharma S."/>
            <person name="Bhatia R."/>
        </authorList>
    </citation>
    <scope>NUCLEOTIDE SEQUENCE</scope>
    <source>
        <strain evidence="6">Bif11</strain>
    </source>
</reference>